<dbReference type="InterPro" id="IPR025857">
    <property type="entry name" value="MacB_PCD"/>
</dbReference>
<dbReference type="PANTHER" id="PTHR30572:SF4">
    <property type="entry name" value="ABC TRANSPORTER PERMEASE YTRF"/>
    <property type="match status" value="1"/>
</dbReference>
<evidence type="ECO:0000259" key="8">
    <source>
        <dbReference type="Pfam" id="PF02687"/>
    </source>
</evidence>
<evidence type="ECO:0000256" key="1">
    <source>
        <dbReference type="ARBA" id="ARBA00004651"/>
    </source>
</evidence>
<feature type="transmembrane region" description="Helical" evidence="7">
    <location>
        <begin position="409"/>
        <end position="435"/>
    </location>
</feature>
<dbReference type="Proteomes" id="UP000317557">
    <property type="component" value="Unassembled WGS sequence"/>
</dbReference>
<feature type="transmembrane region" description="Helical" evidence="7">
    <location>
        <begin position="21"/>
        <end position="43"/>
    </location>
</feature>
<dbReference type="GO" id="GO:0022857">
    <property type="term" value="F:transmembrane transporter activity"/>
    <property type="evidence" value="ECO:0007669"/>
    <property type="project" value="TreeGrafter"/>
</dbReference>
<evidence type="ECO:0000256" key="6">
    <source>
        <dbReference type="ARBA" id="ARBA00038076"/>
    </source>
</evidence>
<evidence type="ECO:0000256" key="5">
    <source>
        <dbReference type="ARBA" id="ARBA00023136"/>
    </source>
</evidence>
<dbReference type="InterPro" id="IPR003838">
    <property type="entry name" value="ABC3_permease_C"/>
</dbReference>
<evidence type="ECO:0000256" key="3">
    <source>
        <dbReference type="ARBA" id="ARBA00022692"/>
    </source>
</evidence>
<dbReference type="OrthoDB" id="9770036at2"/>
<evidence type="ECO:0000256" key="2">
    <source>
        <dbReference type="ARBA" id="ARBA00022475"/>
    </source>
</evidence>
<evidence type="ECO:0000256" key="4">
    <source>
        <dbReference type="ARBA" id="ARBA00022989"/>
    </source>
</evidence>
<evidence type="ECO:0000313" key="11">
    <source>
        <dbReference type="Proteomes" id="UP000317557"/>
    </source>
</evidence>
<feature type="transmembrane region" description="Helical" evidence="7">
    <location>
        <begin position="325"/>
        <end position="354"/>
    </location>
</feature>
<dbReference type="AlphaFoldDB" id="A0A521BC15"/>
<name>A0A521BC15_9BACT</name>
<comment type="subcellular location">
    <subcellularLocation>
        <location evidence="1">Cell membrane</location>
        <topology evidence="1">Multi-pass membrane protein</topology>
    </subcellularLocation>
</comment>
<proteinExistence type="inferred from homology"/>
<dbReference type="InterPro" id="IPR050250">
    <property type="entry name" value="Macrolide_Exporter_MacB"/>
</dbReference>
<keyword evidence="2" id="KW-1003">Cell membrane</keyword>
<accession>A0A521BC15</accession>
<dbReference type="EMBL" id="FXTP01000002">
    <property type="protein sequence ID" value="SMO44622.1"/>
    <property type="molecule type" value="Genomic_DNA"/>
</dbReference>
<dbReference type="PANTHER" id="PTHR30572">
    <property type="entry name" value="MEMBRANE COMPONENT OF TRANSPORTER-RELATED"/>
    <property type="match status" value="1"/>
</dbReference>
<sequence>MLNKLLYNFDIAIEAIQRNKLRSFLTSLGIIFGVSSVIAMLAIGTGAQQEILTQMQLLGTNNVIIQPVLEQVEGSVAEAEQSQGDQRKYSPGLNLQDLNSIKEVMPEVEHISPEIIFETNFIRNARMRSGKIVGVNDEYFEINNFTLQSGNNFSDEQIENSSSVCIIGYDVRARFFAGEDPIGKKIKVGNLWLTVVGVLEKKELSTENIENLGIRNYNLDIYTPATTILLRFKNRGLITKDDIDASAGGGMRVFIVGGDEEEEEEGSTNYHQLDKLIVQVSDSRYSVSIAEVLSRMLKRRHNGVVDFEIIVPEQLLQQEQRTKRIFNIVLSSIASISLIVGGIGIMNIMLASVVERYREIGVRMAVGAQKRDIELQFLTEALTISVTGGVVGIILGMALSYGIEMTSDIATIVTPLSIIISFGVALIIGVIFGYYPAKRAAKHDPVHALRHE</sequence>
<dbReference type="Pfam" id="PF12704">
    <property type="entry name" value="MacB_PCD"/>
    <property type="match status" value="1"/>
</dbReference>
<reference evidence="10 11" key="1">
    <citation type="submission" date="2017-05" db="EMBL/GenBank/DDBJ databases">
        <authorList>
            <person name="Varghese N."/>
            <person name="Submissions S."/>
        </authorList>
    </citation>
    <scope>NUCLEOTIDE SEQUENCE [LARGE SCALE GENOMIC DNA]</scope>
    <source>
        <strain evidence="10 11">DSM 21985</strain>
    </source>
</reference>
<dbReference type="GO" id="GO:0005886">
    <property type="term" value="C:plasma membrane"/>
    <property type="evidence" value="ECO:0007669"/>
    <property type="project" value="UniProtKB-SubCell"/>
</dbReference>
<evidence type="ECO:0000313" key="10">
    <source>
        <dbReference type="EMBL" id="SMO44622.1"/>
    </source>
</evidence>
<comment type="similarity">
    <text evidence="6">Belongs to the ABC-4 integral membrane protein family.</text>
</comment>
<keyword evidence="11" id="KW-1185">Reference proteome</keyword>
<keyword evidence="5 7" id="KW-0472">Membrane</keyword>
<evidence type="ECO:0000256" key="7">
    <source>
        <dbReference type="SAM" id="Phobius"/>
    </source>
</evidence>
<feature type="transmembrane region" description="Helical" evidence="7">
    <location>
        <begin position="375"/>
        <end position="403"/>
    </location>
</feature>
<gene>
    <name evidence="10" type="ORF">SAMN06265219_102168</name>
</gene>
<dbReference type="Pfam" id="PF02687">
    <property type="entry name" value="FtsX"/>
    <property type="match status" value="1"/>
</dbReference>
<evidence type="ECO:0000259" key="9">
    <source>
        <dbReference type="Pfam" id="PF12704"/>
    </source>
</evidence>
<feature type="domain" description="MacB-like periplasmic core" evidence="9">
    <location>
        <begin position="23"/>
        <end position="232"/>
    </location>
</feature>
<organism evidence="10 11">
    <name type="scientific">Gracilimonas mengyeensis</name>
    <dbReference type="NCBI Taxonomy" id="1302730"/>
    <lineage>
        <taxon>Bacteria</taxon>
        <taxon>Pseudomonadati</taxon>
        <taxon>Balneolota</taxon>
        <taxon>Balneolia</taxon>
        <taxon>Balneolales</taxon>
        <taxon>Balneolaceae</taxon>
        <taxon>Gracilimonas</taxon>
    </lineage>
</organism>
<keyword evidence="3 7" id="KW-0812">Transmembrane</keyword>
<feature type="domain" description="ABC3 transporter permease C-terminal" evidence="8">
    <location>
        <begin position="332"/>
        <end position="445"/>
    </location>
</feature>
<keyword evidence="4 7" id="KW-1133">Transmembrane helix</keyword>
<dbReference type="RefSeq" id="WP_142453183.1">
    <property type="nucleotide sequence ID" value="NZ_FXTP01000002.1"/>
</dbReference>
<protein>
    <submittedName>
        <fullName evidence="10">Putative ABC transport system permease protein</fullName>
    </submittedName>
</protein>